<sequence>MKKLICIATVASLVLACNSKKEEQTTAPENEKTVTKTNERFNKTSVFEGVLPCADCSGIKTTLKIDADYGVAQNNRFELITVYQGKEPEKEFSEKGNFNIERGLDNDPDGTIYVLNWDQPLEKQIYYGYYSANPEKIYLLDRDRKIIKSELNYFLTKRK</sequence>
<dbReference type="PROSITE" id="PS51257">
    <property type="entry name" value="PROKAR_LIPOPROTEIN"/>
    <property type="match status" value="1"/>
</dbReference>
<dbReference type="Proteomes" id="UP001273350">
    <property type="component" value="Unassembled WGS sequence"/>
</dbReference>
<dbReference type="EMBL" id="JAWXVI010000006">
    <property type="protein sequence ID" value="MDX6189876.1"/>
    <property type="molecule type" value="Genomic_DNA"/>
</dbReference>
<reference evidence="1 2" key="1">
    <citation type="submission" date="2023-11" db="EMBL/GenBank/DDBJ databases">
        <title>Unpublished Manusciprt.</title>
        <authorList>
            <person name="Saticioglu I.B."/>
            <person name="Ay H."/>
            <person name="Ajmi N."/>
            <person name="Altun S."/>
            <person name="Duman M."/>
        </authorList>
    </citation>
    <scope>NUCLEOTIDE SEQUENCE [LARGE SCALE GENOMIC DNA]</scope>
    <source>
        <strain evidence="1 2">Fl-318</strain>
    </source>
</reference>
<keyword evidence="2" id="KW-1185">Reference proteome</keyword>
<gene>
    <name evidence="1" type="ORF">SGQ83_10995</name>
</gene>
<dbReference type="Gene3D" id="2.40.128.640">
    <property type="match status" value="1"/>
</dbReference>
<dbReference type="RefSeq" id="WP_047773882.1">
    <property type="nucleotide sequence ID" value="NZ_CP087134.1"/>
</dbReference>
<comment type="caution">
    <text evidence="1">The sequence shown here is derived from an EMBL/GenBank/DDBJ whole genome shotgun (WGS) entry which is preliminary data.</text>
</comment>
<dbReference type="Pfam" id="PF04170">
    <property type="entry name" value="NlpE"/>
    <property type="match status" value="1"/>
</dbReference>
<organism evidence="1 2">
    <name type="scientific">Flavobacterium cupriresistens</name>
    <dbReference type="NCBI Taxonomy" id="2893885"/>
    <lineage>
        <taxon>Bacteria</taxon>
        <taxon>Pseudomonadati</taxon>
        <taxon>Bacteroidota</taxon>
        <taxon>Flavobacteriia</taxon>
        <taxon>Flavobacteriales</taxon>
        <taxon>Flavobacteriaceae</taxon>
        <taxon>Flavobacterium</taxon>
    </lineage>
</organism>
<evidence type="ECO:0000313" key="1">
    <source>
        <dbReference type="EMBL" id="MDX6189876.1"/>
    </source>
</evidence>
<evidence type="ECO:0000313" key="2">
    <source>
        <dbReference type="Proteomes" id="UP001273350"/>
    </source>
</evidence>
<protein>
    <submittedName>
        <fullName evidence="1">Copper resistance protein NlpE</fullName>
    </submittedName>
</protein>
<proteinExistence type="predicted"/>
<dbReference type="InterPro" id="IPR007298">
    <property type="entry name" value="Cu-R_lipoprotein_NlpE"/>
</dbReference>
<name>A0ABU4RBB1_9FLAO</name>
<accession>A0ABU4RBB1</accession>